<sequence length="401" mass="41108">MSEVAARYRFLAYAIGGFGLSMNAVLYLLIPLRADELGASVGVIGLLVGTKALFETVLSVPMGAFMDRVGAKRSVQIGTAGTALIGVGMMLAPSLWLLFVLQVFMGIIRPLGWIGGQSYAAGIRGGKNRSHDAGRFSSVANLGQIVSPILAGALVAWQDPQLGFAMVVALGVIFFLVSLTLLDIGRAPASADTGSGFAAALGLMKLPRIQTVMFLTFNRLWIPAAWSSFFPLYLVDEGNSPTVAGSVISAMAVVATITSFYTGRIAKLGTPVAVTSVALALGCLGVAVSPVFDTMPLFYLAAALVGIGQGLSLPMLITLMSDAAPPEQRSLALGLRSGVNQAAATVAPVAIGPLIGAAGLVVGFPVAAAIGLAFVLAATWSARREPADAADADDAADAPSR</sequence>
<feature type="transmembrane region" description="Helical" evidence="7">
    <location>
        <begin position="37"/>
        <end position="54"/>
    </location>
</feature>
<feature type="transmembrane region" description="Helical" evidence="7">
    <location>
        <begin position="74"/>
        <end position="101"/>
    </location>
</feature>
<evidence type="ECO:0000256" key="5">
    <source>
        <dbReference type="ARBA" id="ARBA00022989"/>
    </source>
</evidence>
<keyword evidence="5 7" id="KW-1133">Transmembrane helix</keyword>
<keyword evidence="4 7" id="KW-0812">Transmembrane</keyword>
<feature type="transmembrane region" description="Helical" evidence="7">
    <location>
        <begin position="273"/>
        <end position="292"/>
    </location>
</feature>
<feature type="domain" description="Major facilitator superfamily (MFS) profile" evidence="8">
    <location>
        <begin position="5"/>
        <end position="383"/>
    </location>
</feature>
<reference evidence="9 10" key="1">
    <citation type="submission" date="2019-02" db="EMBL/GenBank/DDBJ databases">
        <title>Draft genome sequences of novel Actinobacteria.</title>
        <authorList>
            <person name="Sahin N."/>
            <person name="Ay H."/>
            <person name="Saygin H."/>
        </authorList>
    </citation>
    <scope>NUCLEOTIDE SEQUENCE [LARGE SCALE GENOMIC DNA]</scope>
    <source>
        <strain evidence="9 10">KC603</strain>
    </source>
</reference>
<feature type="transmembrane region" description="Helical" evidence="7">
    <location>
        <begin position="298"/>
        <end position="319"/>
    </location>
</feature>
<dbReference type="InterPro" id="IPR020846">
    <property type="entry name" value="MFS_dom"/>
</dbReference>
<evidence type="ECO:0000259" key="8">
    <source>
        <dbReference type="PROSITE" id="PS50850"/>
    </source>
</evidence>
<feature type="transmembrane region" description="Helical" evidence="7">
    <location>
        <begin position="12"/>
        <end position="30"/>
    </location>
</feature>
<feature type="transmembrane region" description="Helical" evidence="7">
    <location>
        <begin position="241"/>
        <end position="261"/>
    </location>
</feature>
<evidence type="ECO:0000256" key="1">
    <source>
        <dbReference type="ARBA" id="ARBA00004651"/>
    </source>
</evidence>
<dbReference type="InterPro" id="IPR036259">
    <property type="entry name" value="MFS_trans_sf"/>
</dbReference>
<feature type="transmembrane region" description="Helical" evidence="7">
    <location>
        <begin position="163"/>
        <end position="182"/>
    </location>
</feature>
<gene>
    <name evidence="9" type="ORF">E1212_26980</name>
</gene>
<keyword evidence="2" id="KW-0813">Transport</keyword>
<dbReference type="InterPro" id="IPR050171">
    <property type="entry name" value="MFS_Transporters"/>
</dbReference>
<dbReference type="SUPFAM" id="SSF103473">
    <property type="entry name" value="MFS general substrate transporter"/>
    <property type="match status" value="1"/>
</dbReference>
<comment type="subcellular location">
    <subcellularLocation>
        <location evidence="1">Cell membrane</location>
        <topology evidence="1">Multi-pass membrane protein</topology>
    </subcellularLocation>
</comment>
<dbReference type="PANTHER" id="PTHR23517">
    <property type="entry name" value="RESISTANCE PROTEIN MDTM, PUTATIVE-RELATED-RELATED"/>
    <property type="match status" value="1"/>
</dbReference>
<evidence type="ECO:0000256" key="6">
    <source>
        <dbReference type="ARBA" id="ARBA00023136"/>
    </source>
</evidence>
<evidence type="ECO:0000313" key="9">
    <source>
        <dbReference type="EMBL" id="TDC46404.1"/>
    </source>
</evidence>
<evidence type="ECO:0000256" key="2">
    <source>
        <dbReference type="ARBA" id="ARBA00022448"/>
    </source>
</evidence>
<accession>A0A4R4RB89</accession>
<dbReference type="Gene3D" id="1.20.1250.20">
    <property type="entry name" value="MFS general substrate transporter like domains"/>
    <property type="match status" value="2"/>
</dbReference>
<organism evidence="9 10">
    <name type="scientific">Jiangella ureilytica</name>
    <dbReference type="NCBI Taxonomy" id="2530374"/>
    <lineage>
        <taxon>Bacteria</taxon>
        <taxon>Bacillati</taxon>
        <taxon>Actinomycetota</taxon>
        <taxon>Actinomycetes</taxon>
        <taxon>Jiangellales</taxon>
        <taxon>Jiangellaceae</taxon>
        <taxon>Jiangella</taxon>
    </lineage>
</organism>
<keyword evidence="6 7" id="KW-0472">Membrane</keyword>
<evidence type="ECO:0000256" key="3">
    <source>
        <dbReference type="ARBA" id="ARBA00022475"/>
    </source>
</evidence>
<dbReference type="PANTHER" id="PTHR23517:SF3">
    <property type="entry name" value="INTEGRAL MEMBRANE TRANSPORT PROTEIN"/>
    <property type="match status" value="1"/>
</dbReference>
<dbReference type="GO" id="GO:0005886">
    <property type="term" value="C:plasma membrane"/>
    <property type="evidence" value="ECO:0007669"/>
    <property type="project" value="UniProtKB-SubCell"/>
</dbReference>
<feature type="transmembrane region" description="Helical" evidence="7">
    <location>
        <begin position="139"/>
        <end position="157"/>
    </location>
</feature>
<feature type="transmembrane region" description="Helical" evidence="7">
    <location>
        <begin position="357"/>
        <end position="378"/>
    </location>
</feature>
<protein>
    <submittedName>
        <fullName evidence="9">MFS transporter</fullName>
    </submittedName>
</protein>
<dbReference type="AlphaFoldDB" id="A0A4R4RB89"/>
<dbReference type="OrthoDB" id="5242299at2"/>
<dbReference type="RefSeq" id="WP_131988282.1">
    <property type="nucleotide sequence ID" value="NZ_SMKL01000099.1"/>
</dbReference>
<comment type="caution">
    <text evidence="9">The sequence shown here is derived from an EMBL/GenBank/DDBJ whole genome shotgun (WGS) entry which is preliminary data.</text>
</comment>
<evidence type="ECO:0000256" key="4">
    <source>
        <dbReference type="ARBA" id="ARBA00022692"/>
    </source>
</evidence>
<proteinExistence type="predicted"/>
<dbReference type="PROSITE" id="PS50850">
    <property type="entry name" value="MFS"/>
    <property type="match status" value="1"/>
</dbReference>
<dbReference type="InterPro" id="IPR011701">
    <property type="entry name" value="MFS"/>
</dbReference>
<evidence type="ECO:0000256" key="7">
    <source>
        <dbReference type="SAM" id="Phobius"/>
    </source>
</evidence>
<dbReference type="GO" id="GO:0022857">
    <property type="term" value="F:transmembrane transporter activity"/>
    <property type="evidence" value="ECO:0007669"/>
    <property type="project" value="InterPro"/>
</dbReference>
<dbReference type="Pfam" id="PF07690">
    <property type="entry name" value="MFS_1"/>
    <property type="match status" value="1"/>
</dbReference>
<dbReference type="Proteomes" id="UP000295621">
    <property type="component" value="Unassembled WGS sequence"/>
</dbReference>
<dbReference type="EMBL" id="SMKL01000099">
    <property type="protein sequence ID" value="TDC46404.1"/>
    <property type="molecule type" value="Genomic_DNA"/>
</dbReference>
<keyword evidence="10" id="KW-1185">Reference proteome</keyword>
<evidence type="ECO:0000313" key="10">
    <source>
        <dbReference type="Proteomes" id="UP000295621"/>
    </source>
</evidence>
<name>A0A4R4RB89_9ACTN</name>
<keyword evidence="3" id="KW-1003">Cell membrane</keyword>